<proteinExistence type="predicted"/>
<dbReference type="AlphaFoldDB" id="A0A0A9FFZ9"/>
<dbReference type="EMBL" id="GBRH01188845">
    <property type="protein sequence ID" value="JAE09051.1"/>
    <property type="molecule type" value="Transcribed_RNA"/>
</dbReference>
<reference evidence="1" key="2">
    <citation type="journal article" date="2015" name="Data Brief">
        <title>Shoot transcriptome of the giant reed, Arundo donax.</title>
        <authorList>
            <person name="Barrero R.A."/>
            <person name="Guerrero F.D."/>
            <person name="Moolhuijzen P."/>
            <person name="Goolsby J.A."/>
            <person name="Tidwell J."/>
            <person name="Bellgard S.E."/>
            <person name="Bellgard M.I."/>
        </authorList>
    </citation>
    <scope>NUCLEOTIDE SEQUENCE</scope>
    <source>
        <tissue evidence="1">Shoot tissue taken approximately 20 cm above the soil surface</tissue>
    </source>
</reference>
<name>A0A0A9FFZ9_ARUDO</name>
<protein>
    <submittedName>
        <fullName evidence="1">Uncharacterized protein</fullName>
    </submittedName>
</protein>
<evidence type="ECO:0000313" key="1">
    <source>
        <dbReference type="EMBL" id="JAE09051.1"/>
    </source>
</evidence>
<reference evidence="1" key="1">
    <citation type="submission" date="2014-09" db="EMBL/GenBank/DDBJ databases">
        <authorList>
            <person name="Magalhaes I.L.F."/>
            <person name="Oliveira U."/>
            <person name="Santos F.R."/>
            <person name="Vidigal T.H.D.A."/>
            <person name="Brescovit A.D."/>
            <person name="Santos A.J."/>
        </authorList>
    </citation>
    <scope>NUCLEOTIDE SEQUENCE</scope>
    <source>
        <tissue evidence="1">Shoot tissue taken approximately 20 cm above the soil surface</tissue>
    </source>
</reference>
<accession>A0A0A9FFZ9</accession>
<sequence length="31" mass="3774">MMTTLFVCRIFAQSHCLETKREYLICHRKTL</sequence>
<organism evidence="1">
    <name type="scientific">Arundo donax</name>
    <name type="common">Giant reed</name>
    <name type="synonym">Donax arundinaceus</name>
    <dbReference type="NCBI Taxonomy" id="35708"/>
    <lineage>
        <taxon>Eukaryota</taxon>
        <taxon>Viridiplantae</taxon>
        <taxon>Streptophyta</taxon>
        <taxon>Embryophyta</taxon>
        <taxon>Tracheophyta</taxon>
        <taxon>Spermatophyta</taxon>
        <taxon>Magnoliopsida</taxon>
        <taxon>Liliopsida</taxon>
        <taxon>Poales</taxon>
        <taxon>Poaceae</taxon>
        <taxon>PACMAD clade</taxon>
        <taxon>Arundinoideae</taxon>
        <taxon>Arundineae</taxon>
        <taxon>Arundo</taxon>
    </lineage>
</organism>